<dbReference type="Proteomes" id="UP000031057">
    <property type="component" value="Unassembled WGS sequence"/>
</dbReference>
<feature type="domain" description="HTH hxlR-type" evidence="4">
    <location>
        <begin position="7"/>
        <end position="104"/>
    </location>
</feature>
<dbReference type="InterPro" id="IPR036388">
    <property type="entry name" value="WH-like_DNA-bd_sf"/>
</dbReference>
<dbReference type="Pfam" id="PF14864">
    <property type="entry name" value="Alkyl_sulf_C"/>
    <property type="match status" value="1"/>
</dbReference>
<keyword evidence="2" id="KW-0238">DNA-binding</keyword>
<sequence>MQYGQFCPIAKATEILGEKWTFLILRELVMGGRRFNELQRGLGDISPALLTARLKSFEEQGLVVKRKIGGQRSFEYWPTKACTELLPVLSALGEWGLLYARHNTIDADLDVELLMLYLERSIDPAEMIGDRSIIQFKFRDLKQQQDWWLLVNDCNVDLCITDPGKDVDVYFTCTVRTMHDVWMGDRSYREAIGSGDLVVQGEPGLLKNISSWLRPSVFAESPRAPLPQGLGAVIAG</sequence>
<keyword evidence="3" id="KW-0804">Transcription</keyword>
<name>A0A0B1ZPM7_9SPHN</name>
<dbReference type="OrthoDB" id="9782219at2"/>
<dbReference type="PROSITE" id="PS51118">
    <property type="entry name" value="HTH_HXLR"/>
    <property type="match status" value="1"/>
</dbReference>
<keyword evidence="1" id="KW-0805">Transcription regulation</keyword>
<reference evidence="5 6" key="1">
    <citation type="submission" date="2014-10" db="EMBL/GenBank/DDBJ databases">
        <title>Genome sequence of Novosphingobium malaysiense MUSC 273(T).</title>
        <authorList>
            <person name="Lee L.-H."/>
        </authorList>
    </citation>
    <scope>NUCLEOTIDE SEQUENCE [LARGE SCALE GENOMIC DNA]</scope>
    <source>
        <strain evidence="5 6">MUSC 273</strain>
    </source>
</reference>
<dbReference type="SUPFAM" id="SSF46785">
    <property type="entry name" value="Winged helix' DNA-binding domain"/>
    <property type="match status" value="1"/>
</dbReference>
<keyword evidence="6" id="KW-1185">Reference proteome</keyword>
<comment type="caution">
    <text evidence="5">The sequence shown here is derived from an EMBL/GenBank/DDBJ whole genome shotgun (WGS) entry which is preliminary data.</text>
</comment>
<dbReference type="Gene3D" id="3.30.1050.10">
    <property type="entry name" value="SCP2 sterol-binding domain"/>
    <property type="match status" value="1"/>
</dbReference>
<evidence type="ECO:0000256" key="2">
    <source>
        <dbReference type="ARBA" id="ARBA00023125"/>
    </source>
</evidence>
<evidence type="ECO:0000313" key="6">
    <source>
        <dbReference type="Proteomes" id="UP000031057"/>
    </source>
</evidence>
<dbReference type="Gene3D" id="1.10.10.10">
    <property type="entry name" value="Winged helix-like DNA-binding domain superfamily/Winged helix DNA-binding domain"/>
    <property type="match status" value="1"/>
</dbReference>
<dbReference type="GO" id="GO:0006355">
    <property type="term" value="P:regulation of DNA-templated transcription"/>
    <property type="evidence" value="ECO:0007669"/>
    <property type="project" value="UniProtKB-ARBA"/>
</dbReference>
<dbReference type="InterPro" id="IPR011991">
    <property type="entry name" value="ArsR-like_HTH"/>
</dbReference>
<dbReference type="CDD" id="cd00090">
    <property type="entry name" value="HTH_ARSR"/>
    <property type="match status" value="1"/>
</dbReference>
<organism evidence="5 6">
    <name type="scientific">Novosphingobium malaysiense</name>
    <dbReference type="NCBI Taxonomy" id="1348853"/>
    <lineage>
        <taxon>Bacteria</taxon>
        <taxon>Pseudomonadati</taxon>
        <taxon>Pseudomonadota</taxon>
        <taxon>Alphaproteobacteria</taxon>
        <taxon>Sphingomonadales</taxon>
        <taxon>Sphingomonadaceae</taxon>
        <taxon>Novosphingobium</taxon>
    </lineage>
</organism>
<dbReference type="AlphaFoldDB" id="A0A0B1ZPM7"/>
<dbReference type="InterPro" id="IPR036390">
    <property type="entry name" value="WH_DNA-bd_sf"/>
</dbReference>
<evidence type="ECO:0000256" key="1">
    <source>
        <dbReference type="ARBA" id="ARBA00023015"/>
    </source>
</evidence>
<evidence type="ECO:0000256" key="3">
    <source>
        <dbReference type="ARBA" id="ARBA00023163"/>
    </source>
</evidence>
<gene>
    <name evidence="5" type="ORF">LK12_10180</name>
</gene>
<dbReference type="PANTHER" id="PTHR33204">
    <property type="entry name" value="TRANSCRIPTIONAL REGULATOR, MARR FAMILY"/>
    <property type="match status" value="1"/>
</dbReference>
<dbReference type="SUPFAM" id="SSF55718">
    <property type="entry name" value="SCP-like"/>
    <property type="match status" value="1"/>
</dbReference>
<dbReference type="STRING" id="1348853.LK12_10180"/>
<evidence type="ECO:0000259" key="4">
    <source>
        <dbReference type="PROSITE" id="PS51118"/>
    </source>
</evidence>
<protein>
    <submittedName>
        <fullName evidence="5">HxlR family transcriptional regulator</fullName>
    </submittedName>
</protein>
<evidence type="ECO:0000313" key="5">
    <source>
        <dbReference type="EMBL" id="KHK91249.1"/>
    </source>
</evidence>
<proteinExistence type="predicted"/>
<dbReference type="InterPro" id="IPR036527">
    <property type="entry name" value="SCP2_sterol-bd_dom_sf"/>
</dbReference>
<dbReference type="InterPro" id="IPR002577">
    <property type="entry name" value="HTH_HxlR"/>
</dbReference>
<dbReference type="Pfam" id="PF01638">
    <property type="entry name" value="HxlR"/>
    <property type="match status" value="1"/>
</dbReference>
<dbReference type="EMBL" id="JTDI01000003">
    <property type="protein sequence ID" value="KHK91249.1"/>
    <property type="molecule type" value="Genomic_DNA"/>
</dbReference>
<dbReference type="RefSeq" id="WP_039283059.1">
    <property type="nucleotide sequence ID" value="NZ_JTDI01000003.1"/>
</dbReference>
<dbReference type="PANTHER" id="PTHR33204:SF18">
    <property type="entry name" value="TRANSCRIPTIONAL REGULATORY PROTEIN"/>
    <property type="match status" value="1"/>
</dbReference>
<accession>A0A0B1ZPM7</accession>
<dbReference type="InterPro" id="IPR029229">
    <property type="entry name" value="Alkyl_sulf_C"/>
</dbReference>
<dbReference type="GO" id="GO:0003677">
    <property type="term" value="F:DNA binding"/>
    <property type="evidence" value="ECO:0007669"/>
    <property type="project" value="UniProtKB-KW"/>
</dbReference>